<evidence type="ECO:0000313" key="5">
    <source>
        <dbReference type="Proteomes" id="UP000176101"/>
    </source>
</evidence>
<evidence type="ECO:0000259" key="3">
    <source>
        <dbReference type="Pfam" id="PF06094"/>
    </source>
</evidence>
<proteinExistence type="predicted"/>
<dbReference type="PANTHER" id="PTHR31544:SF2">
    <property type="entry name" value="AIG2-LIKE PROTEIN D"/>
    <property type="match status" value="1"/>
</dbReference>
<reference evidence="4 5" key="1">
    <citation type="journal article" date="2016" name="Front. Microbiol.">
        <title>Comparative Genomics Analysis of Streptomyces Species Reveals Their Adaptation to the Marine Environment and Their Diversity at the Genomic Level.</title>
        <authorList>
            <person name="Tian X."/>
            <person name="Zhang Z."/>
            <person name="Yang T."/>
            <person name="Chen M."/>
            <person name="Li J."/>
            <person name="Chen F."/>
            <person name="Yang J."/>
            <person name="Li W."/>
            <person name="Zhang B."/>
            <person name="Zhang Z."/>
            <person name="Wu J."/>
            <person name="Zhang C."/>
            <person name="Long L."/>
            <person name="Xiao J."/>
        </authorList>
    </citation>
    <scope>NUCLEOTIDE SEQUENCE [LARGE SCALE GENOMIC DNA]</scope>
    <source>
        <strain evidence="4 5">SCSIO 02100</strain>
    </source>
</reference>
<dbReference type="PANTHER" id="PTHR31544">
    <property type="entry name" value="AIG2-LIKE PROTEIN D"/>
    <property type="match status" value="1"/>
</dbReference>
<dbReference type="RefSeq" id="WP_244502361.1">
    <property type="nucleotide sequence ID" value="NZ_LJGU01000114.1"/>
</dbReference>
<dbReference type="InterPro" id="IPR013024">
    <property type="entry name" value="GGCT-like"/>
</dbReference>
<organism evidence="4 5">
    <name type="scientific">Streptomyces oceani</name>
    <dbReference type="NCBI Taxonomy" id="1075402"/>
    <lineage>
        <taxon>Bacteria</taxon>
        <taxon>Bacillati</taxon>
        <taxon>Actinomycetota</taxon>
        <taxon>Actinomycetes</taxon>
        <taxon>Kitasatosporales</taxon>
        <taxon>Streptomycetaceae</taxon>
        <taxon>Streptomyces</taxon>
    </lineage>
</organism>
<dbReference type="Pfam" id="PF06094">
    <property type="entry name" value="GGACT"/>
    <property type="match status" value="1"/>
</dbReference>
<accession>A0A1E7KK75</accession>
<dbReference type="InterPro" id="IPR036568">
    <property type="entry name" value="GGCT-like_sf"/>
</dbReference>
<dbReference type="InterPro" id="IPR009288">
    <property type="entry name" value="AIG2-like_dom"/>
</dbReference>
<keyword evidence="1 4" id="KW-0808">Transferase</keyword>
<protein>
    <recommendedName>
        <fullName evidence="2">Putative gamma-glutamylcyclotransferase</fullName>
    </recommendedName>
</protein>
<evidence type="ECO:0000256" key="2">
    <source>
        <dbReference type="ARBA" id="ARBA00030602"/>
    </source>
</evidence>
<keyword evidence="5" id="KW-1185">Reference proteome</keyword>
<dbReference type="STRING" id="1075402.AN216_07315"/>
<evidence type="ECO:0000313" key="4">
    <source>
        <dbReference type="EMBL" id="OEV04335.1"/>
    </source>
</evidence>
<name>A0A1E7KK75_9ACTN</name>
<feature type="domain" description="Gamma-glutamylcyclotransferase AIG2-like" evidence="3">
    <location>
        <begin position="8"/>
        <end position="111"/>
    </location>
</feature>
<dbReference type="InterPro" id="IPR045038">
    <property type="entry name" value="AIG2-like"/>
</dbReference>
<dbReference type="CDD" id="cd06661">
    <property type="entry name" value="GGCT_like"/>
    <property type="match status" value="1"/>
</dbReference>
<dbReference type="Proteomes" id="UP000176101">
    <property type="component" value="Unassembled WGS sequence"/>
</dbReference>
<sequence>MAVEHPDLFVYGTLRFPEVLAALLGRVPPRAPARVRGWRAAALAGHVYPGLVPAPGVITAGLVLSGLTAAERRVLDEFEGPEYEPRPLELTDGGRTCSYVWRGSGVLAEDWDAAAFAKCELPAYVARLA</sequence>
<dbReference type="Gene3D" id="3.10.490.10">
    <property type="entry name" value="Gamma-glutamyl cyclotransferase-like"/>
    <property type="match status" value="1"/>
</dbReference>
<evidence type="ECO:0000256" key="1">
    <source>
        <dbReference type="ARBA" id="ARBA00022679"/>
    </source>
</evidence>
<dbReference type="SUPFAM" id="SSF110857">
    <property type="entry name" value="Gamma-glutamyl cyclotransferase-like"/>
    <property type="match status" value="1"/>
</dbReference>
<dbReference type="EMBL" id="LJGU01000114">
    <property type="protein sequence ID" value="OEV04335.1"/>
    <property type="molecule type" value="Genomic_DNA"/>
</dbReference>
<comment type="caution">
    <text evidence="4">The sequence shown here is derived from an EMBL/GenBank/DDBJ whole genome shotgun (WGS) entry which is preliminary data.</text>
</comment>
<dbReference type="AlphaFoldDB" id="A0A1E7KK75"/>
<dbReference type="GO" id="GO:0016740">
    <property type="term" value="F:transferase activity"/>
    <property type="evidence" value="ECO:0007669"/>
    <property type="project" value="UniProtKB-KW"/>
</dbReference>
<gene>
    <name evidence="4" type="ORF">AN216_07315</name>
</gene>